<feature type="chain" id="PRO_5017386203" evidence="6">
    <location>
        <begin position="22"/>
        <end position="494"/>
    </location>
</feature>
<dbReference type="AlphaFoldDB" id="A0A399SFF7"/>
<dbReference type="Proteomes" id="UP000266005">
    <property type="component" value="Unassembled WGS sequence"/>
</dbReference>
<dbReference type="GO" id="GO:0046872">
    <property type="term" value="F:metal ion binding"/>
    <property type="evidence" value="ECO:0007669"/>
    <property type="project" value="UniProtKB-KW"/>
</dbReference>
<dbReference type="SUPFAM" id="SSF53187">
    <property type="entry name" value="Zn-dependent exopeptidases"/>
    <property type="match status" value="1"/>
</dbReference>
<dbReference type="PANTHER" id="PTHR45962:SF1">
    <property type="entry name" value="N-FATTY-ACYL-AMINO ACID SYNTHASE_HYDROLASE PM20D1"/>
    <property type="match status" value="1"/>
</dbReference>
<dbReference type="EMBL" id="QWGE01000002">
    <property type="protein sequence ID" value="RIJ41549.1"/>
    <property type="molecule type" value="Genomic_DNA"/>
</dbReference>
<sequence>MSRIFLIFILCVLQVTGELYATDTTAVGKPARTVLKLAKAIRYKTISAVDPKKTNYSEFAKLHRCLQLSFPRVSDELQREVIGHSLLYTWKGSNPQLKPILLSGHMDVVPVEQASAEAWEHPPFEGIVEGGYIWGRGTMDDKYRVVAMLEAVERLLEEGYKPDRTILLAFGHDEEVGGYEGAGDMSKHLANKGISLEAVFDEGLAVAENILPGVDQPIALIGTAAKGNINLKLTVVGPGGHSSVPPDETPIGILSQAIYKLQQQPFEPRLTPTTRETLEKLAPLLGAKYEFAMQHYGLFKGRVLKALSRDQATDALIRTKMAPTIINAGDKFNVLPREASAIINIRILNGENEETVLGHVRSAIGDERVRIERYGVYTPPSAVTPTNSALYGALEKTILEVYPEVVAAPALFPGATDSRHYANLTENIFRFAPQVVTREKAQLVHNVNERLAVDMLENCVLFYKLLLKNTCGVGSGGFLVEENSATLPKLIPVD</sequence>
<feature type="domain" description="Peptidase M20 dimerisation" evidence="7">
    <location>
        <begin position="224"/>
        <end position="367"/>
    </location>
</feature>
<evidence type="ECO:0000259" key="7">
    <source>
        <dbReference type="Pfam" id="PF07687"/>
    </source>
</evidence>
<keyword evidence="5" id="KW-0862">Zinc</keyword>
<evidence type="ECO:0000256" key="3">
    <source>
        <dbReference type="ARBA" id="ARBA00022723"/>
    </source>
</evidence>
<dbReference type="Pfam" id="PF01546">
    <property type="entry name" value="Peptidase_M20"/>
    <property type="match status" value="1"/>
</dbReference>
<accession>A0A399SFF7</accession>
<proteinExistence type="inferred from homology"/>
<dbReference type="PANTHER" id="PTHR45962">
    <property type="entry name" value="N-FATTY-ACYL-AMINO ACID SYNTHASE/HYDROLASE PM20D1"/>
    <property type="match status" value="1"/>
</dbReference>
<dbReference type="Gene3D" id="1.10.150.900">
    <property type="match status" value="1"/>
</dbReference>
<name>A0A399SFF7_9BACT</name>
<evidence type="ECO:0000256" key="2">
    <source>
        <dbReference type="ARBA" id="ARBA00022670"/>
    </source>
</evidence>
<dbReference type="RefSeq" id="WP_119431297.1">
    <property type="nucleotide sequence ID" value="NZ_QWGE01000002.1"/>
</dbReference>
<keyword evidence="3" id="KW-0479">Metal-binding</keyword>
<protein>
    <submittedName>
        <fullName evidence="8">M20/M25/M40 family metallo-hydrolase</fullName>
    </submittedName>
</protein>
<gene>
    <name evidence="8" type="ORF">D1627_05805</name>
</gene>
<evidence type="ECO:0000256" key="5">
    <source>
        <dbReference type="ARBA" id="ARBA00022833"/>
    </source>
</evidence>
<keyword evidence="2" id="KW-0645">Protease</keyword>
<comment type="caution">
    <text evidence="8">The sequence shown here is derived from an EMBL/GenBank/DDBJ whole genome shotgun (WGS) entry which is preliminary data.</text>
</comment>
<dbReference type="Pfam" id="PF07687">
    <property type="entry name" value="M20_dimer"/>
    <property type="match status" value="1"/>
</dbReference>
<keyword evidence="6" id="KW-0732">Signal</keyword>
<dbReference type="InterPro" id="IPR002933">
    <property type="entry name" value="Peptidase_M20"/>
</dbReference>
<evidence type="ECO:0000313" key="9">
    <source>
        <dbReference type="Proteomes" id="UP000266005"/>
    </source>
</evidence>
<comment type="similarity">
    <text evidence="1">Belongs to the peptidase M20A family.</text>
</comment>
<dbReference type="FunFam" id="3.40.630.10:FF:000027">
    <property type="entry name" value="N-fatty-acyl-amino acid synthase/hydrolase PM20D1"/>
    <property type="match status" value="1"/>
</dbReference>
<dbReference type="Gene3D" id="3.30.70.360">
    <property type="match status" value="1"/>
</dbReference>
<dbReference type="InterPro" id="IPR036264">
    <property type="entry name" value="Bact_exopeptidase_dim_dom"/>
</dbReference>
<keyword evidence="9" id="KW-1185">Reference proteome</keyword>
<organism evidence="8 9">
    <name type="scientific">Pontibacter oryzae</name>
    <dbReference type="NCBI Taxonomy" id="2304593"/>
    <lineage>
        <taxon>Bacteria</taxon>
        <taxon>Pseudomonadati</taxon>
        <taxon>Bacteroidota</taxon>
        <taxon>Cytophagia</taxon>
        <taxon>Cytophagales</taxon>
        <taxon>Hymenobacteraceae</taxon>
        <taxon>Pontibacter</taxon>
    </lineage>
</organism>
<dbReference type="InterPro" id="IPR011650">
    <property type="entry name" value="Peptidase_M20_dimer"/>
</dbReference>
<evidence type="ECO:0000256" key="4">
    <source>
        <dbReference type="ARBA" id="ARBA00022801"/>
    </source>
</evidence>
<dbReference type="GO" id="GO:0006508">
    <property type="term" value="P:proteolysis"/>
    <property type="evidence" value="ECO:0007669"/>
    <property type="project" value="UniProtKB-KW"/>
</dbReference>
<dbReference type="InterPro" id="IPR047177">
    <property type="entry name" value="Pept_M20A"/>
</dbReference>
<dbReference type="PROSITE" id="PS00758">
    <property type="entry name" value="ARGE_DAPE_CPG2_1"/>
    <property type="match status" value="1"/>
</dbReference>
<dbReference type="OrthoDB" id="9792335at2"/>
<reference evidence="9" key="1">
    <citation type="submission" date="2018-08" db="EMBL/GenBank/DDBJ databases">
        <title>Mucilaginibacter sp. MYSH2.</title>
        <authorList>
            <person name="Seo T."/>
        </authorList>
    </citation>
    <scope>NUCLEOTIDE SEQUENCE [LARGE SCALE GENOMIC DNA]</scope>
    <source>
        <strain evidence="9">KIRAN</strain>
    </source>
</reference>
<dbReference type="Gene3D" id="3.40.630.10">
    <property type="entry name" value="Zn peptidases"/>
    <property type="match status" value="1"/>
</dbReference>
<dbReference type="InterPro" id="IPR001261">
    <property type="entry name" value="ArgE/DapE_CS"/>
</dbReference>
<evidence type="ECO:0000256" key="6">
    <source>
        <dbReference type="SAM" id="SignalP"/>
    </source>
</evidence>
<feature type="signal peptide" evidence="6">
    <location>
        <begin position="1"/>
        <end position="21"/>
    </location>
</feature>
<dbReference type="SUPFAM" id="SSF55031">
    <property type="entry name" value="Bacterial exopeptidase dimerisation domain"/>
    <property type="match status" value="1"/>
</dbReference>
<evidence type="ECO:0000313" key="8">
    <source>
        <dbReference type="EMBL" id="RIJ41549.1"/>
    </source>
</evidence>
<dbReference type="GO" id="GO:0008233">
    <property type="term" value="F:peptidase activity"/>
    <property type="evidence" value="ECO:0007669"/>
    <property type="project" value="UniProtKB-KW"/>
</dbReference>
<keyword evidence="4 8" id="KW-0378">Hydrolase</keyword>
<evidence type="ECO:0000256" key="1">
    <source>
        <dbReference type="ARBA" id="ARBA00006247"/>
    </source>
</evidence>